<dbReference type="Proteomes" id="UP000793456">
    <property type="component" value="Chromosome VII"/>
</dbReference>
<comment type="caution">
    <text evidence="1">The sequence shown here is derived from an EMBL/GenBank/DDBJ whole genome shotgun (WGS) entry which is preliminary data.</text>
</comment>
<dbReference type="EMBL" id="CM011680">
    <property type="protein sequence ID" value="TMS17612.1"/>
    <property type="molecule type" value="Genomic_DNA"/>
</dbReference>
<keyword evidence="2" id="KW-1185">Reference proteome</keyword>
<protein>
    <submittedName>
        <fullName evidence="1">Uncharacterized protein</fullName>
    </submittedName>
</protein>
<accession>A0ACD3RE60</accession>
<organism evidence="1 2">
    <name type="scientific">Larimichthys crocea</name>
    <name type="common">Large yellow croaker</name>
    <name type="synonym">Pseudosciaena crocea</name>
    <dbReference type="NCBI Taxonomy" id="215358"/>
    <lineage>
        <taxon>Eukaryota</taxon>
        <taxon>Metazoa</taxon>
        <taxon>Chordata</taxon>
        <taxon>Craniata</taxon>
        <taxon>Vertebrata</taxon>
        <taxon>Euteleostomi</taxon>
        <taxon>Actinopterygii</taxon>
        <taxon>Neopterygii</taxon>
        <taxon>Teleostei</taxon>
        <taxon>Neoteleostei</taxon>
        <taxon>Acanthomorphata</taxon>
        <taxon>Eupercaria</taxon>
        <taxon>Sciaenidae</taxon>
        <taxon>Larimichthys</taxon>
    </lineage>
</organism>
<evidence type="ECO:0000313" key="2">
    <source>
        <dbReference type="Proteomes" id="UP000793456"/>
    </source>
</evidence>
<reference evidence="1" key="1">
    <citation type="submission" date="2018-11" db="EMBL/GenBank/DDBJ databases">
        <title>The sequence and de novo assembly of Larimichthys crocea genome using PacBio and Hi-C technologies.</title>
        <authorList>
            <person name="Xu P."/>
            <person name="Chen B."/>
            <person name="Zhou Z."/>
            <person name="Ke Q."/>
            <person name="Wu Y."/>
            <person name="Bai H."/>
            <person name="Pu F."/>
        </authorList>
    </citation>
    <scope>NUCLEOTIDE SEQUENCE</scope>
    <source>
        <tissue evidence="1">Muscle</tissue>
    </source>
</reference>
<name>A0ACD3RE60_LARCR</name>
<sequence length="99" mass="11698">MMEKVEVFEVMKVTEEVESCKNQMEVITPKKRKSKAQVDAVEKPKKPRSAYLLYYFDVHQIMQQEVPNLPQSEINKRISESWKRLSVAEKAYYLEKAKS</sequence>
<evidence type="ECO:0000313" key="1">
    <source>
        <dbReference type="EMBL" id="TMS17612.1"/>
    </source>
</evidence>
<gene>
    <name evidence="1" type="ORF">E3U43_001681</name>
</gene>
<proteinExistence type="predicted"/>